<dbReference type="EMBL" id="VULO01000003">
    <property type="protein sequence ID" value="MSS83693.1"/>
    <property type="molecule type" value="Genomic_DNA"/>
</dbReference>
<reference evidence="3 4" key="1">
    <citation type="submission" date="2019-08" db="EMBL/GenBank/DDBJ databases">
        <title>In-depth cultivation of the pig gut microbiome towards novel bacterial diversity and tailored functional studies.</title>
        <authorList>
            <person name="Wylensek D."/>
            <person name="Hitch T.C.A."/>
            <person name="Clavel T."/>
        </authorList>
    </citation>
    <scope>NUCLEOTIDE SEQUENCE [LARGE SCALE GENOMIC DNA]</scope>
    <source>
        <strain evidence="3 4">WB03_NA08</strain>
    </source>
</reference>
<accession>A0A6N7W5A7</accession>
<dbReference type="RefSeq" id="WP_154543386.1">
    <property type="nucleotide sequence ID" value="NZ_VULO01000003.1"/>
</dbReference>
<protein>
    <submittedName>
        <fullName evidence="3">Uncharacterized protein</fullName>
    </submittedName>
</protein>
<keyword evidence="4" id="KW-1185">Reference proteome</keyword>
<evidence type="ECO:0000256" key="2">
    <source>
        <dbReference type="SAM" id="SignalP"/>
    </source>
</evidence>
<keyword evidence="2" id="KW-0732">Signal</keyword>
<feature type="signal peptide" evidence="2">
    <location>
        <begin position="1"/>
        <end position="25"/>
    </location>
</feature>
<gene>
    <name evidence="3" type="ORF">FYJ24_02725</name>
</gene>
<dbReference type="AlphaFoldDB" id="A0A6N7W5A7"/>
<sequence length="102" mass="11307">MKKLKNVLRGLIGLLSLSFTTPTFAHLSMPDMPAGSITEESHVEEESLESPQSADAAEKMTSTMSKATLQITALLKNQLAMLSLLRHVHQQRRHVGRVRTRA</sequence>
<dbReference type="Proteomes" id="UP000470875">
    <property type="component" value="Unassembled WGS sequence"/>
</dbReference>
<feature type="chain" id="PRO_5026929646" evidence="2">
    <location>
        <begin position="26"/>
        <end position="102"/>
    </location>
</feature>
<comment type="caution">
    <text evidence="3">The sequence shown here is derived from an EMBL/GenBank/DDBJ whole genome shotgun (WGS) entry which is preliminary data.</text>
</comment>
<name>A0A6N7W5A7_9ACTO</name>
<proteinExistence type="predicted"/>
<evidence type="ECO:0000313" key="4">
    <source>
        <dbReference type="Proteomes" id="UP000470875"/>
    </source>
</evidence>
<feature type="region of interest" description="Disordered" evidence="1">
    <location>
        <begin position="30"/>
        <end position="61"/>
    </location>
</feature>
<evidence type="ECO:0000256" key="1">
    <source>
        <dbReference type="SAM" id="MobiDB-lite"/>
    </source>
</evidence>
<organism evidence="3 4">
    <name type="scientific">Scrofimicrobium canadense</name>
    <dbReference type="NCBI Taxonomy" id="2652290"/>
    <lineage>
        <taxon>Bacteria</taxon>
        <taxon>Bacillati</taxon>
        <taxon>Actinomycetota</taxon>
        <taxon>Actinomycetes</taxon>
        <taxon>Actinomycetales</taxon>
        <taxon>Actinomycetaceae</taxon>
        <taxon>Scrofimicrobium</taxon>
    </lineage>
</organism>
<evidence type="ECO:0000313" key="3">
    <source>
        <dbReference type="EMBL" id="MSS83693.1"/>
    </source>
</evidence>